<name>A0AAV7VMM5_PLEWA</name>
<evidence type="ECO:0000313" key="3">
    <source>
        <dbReference type="Proteomes" id="UP001066276"/>
    </source>
</evidence>
<dbReference type="Proteomes" id="UP001066276">
    <property type="component" value="Chromosome 2_1"/>
</dbReference>
<dbReference type="AlphaFoldDB" id="A0AAV7VMM5"/>
<keyword evidence="3" id="KW-1185">Reference proteome</keyword>
<reference evidence="2" key="1">
    <citation type="journal article" date="2022" name="bioRxiv">
        <title>Sequencing and chromosome-scale assembly of the giantPleurodeles waltlgenome.</title>
        <authorList>
            <person name="Brown T."/>
            <person name="Elewa A."/>
            <person name="Iarovenko S."/>
            <person name="Subramanian E."/>
            <person name="Araus A.J."/>
            <person name="Petzold A."/>
            <person name="Susuki M."/>
            <person name="Suzuki K.-i.T."/>
            <person name="Hayashi T."/>
            <person name="Toyoda A."/>
            <person name="Oliveira C."/>
            <person name="Osipova E."/>
            <person name="Leigh N.D."/>
            <person name="Simon A."/>
            <person name="Yun M.H."/>
        </authorList>
    </citation>
    <scope>NUCLEOTIDE SEQUENCE</scope>
    <source>
        <strain evidence="2">20211129_DDA</strain>
        <tissue evidence="2">Liver</tissue>
    </source>
</reference>
<accession>A0AAV7VMM5</accession>
<protein>
    <submittedName>
        <fullName evidence="2">Uncharacterized protein</fullName>
    </submittedName>
</protein>
<evidence type="ECO:0000313" key="2">
    <source>
        <dbReference type="EMBL" id="KAJ1201626.1"/>
    </source>
</evidence>
<feature type="region of interest" description="Disordered" evidence="1">
    <location>
        <begin position="1"/>
        <end position="31"/>
    </location>
</feature>
<sequence length="76" mass="8206">MAGSLGQRETGGKPPAPLFRPRLYRHGQNRPGSTANLLAVLPPHSAMAVMDRQGQNDPLSLFLQLVVTVVQTLPAY</sequence>
<dbReference type="EMBL" id="JANPWB010000003">
    <property type="protein sequence ID" value="KAJ1201626.1"/>
    <property type="molecule type" value="Genomic_DNA"/>
</dbReference>
<proteinExistence type="predicted"/>
<comment type="caution">
    <text evidence="2">The sequence shown here is derived from an EMBL/GenBank/DDBJ whole genome shotgun (WGS) entry which is preliminary data.</text>
</comment>
<gene>
    <name evidence="2" type="ORF">NDU88_005432</name>
</gene>
<organism evidence="2 3">
    <name type="scientific">Pleurodeles waltl</name>
    <name type="common">Iberian ribbed newt</name>
    <dbReference type="NCBI Taxonomy" id="8319"/>
    <lineage>
        <taxon>Eukaryota</taxon>
        <taxon>Metazoa</taxon>
        <taxon>Chordata</taxon>
        <taxon>Craniata</taxon>
        <taxon>Vertebrata</taxon>
        <taxon>Euteleostomi</taxon>
        <taxon>Amphibia</taxon>
        <taxon>Batrachia</taxon>
        <taxon>Caudata</taxon>
        <taxon>Salamandroidea</taxon>
        <taxon>Salamandridae</taxon>
        <taxon>Pleurodelinae</taxon>
        <taxon>Pleurodeles</taxon>
    </lineage>
</organism>
<evidence type="ECO:0000256" key="1">
    <source>
        <dbReference type="SAM" id="MobiDB-lite"/>
    </source>
</evidence>